<accession>A0ABX3FVE8</accession>
<gene>
    <name evidence="2" type="ORF">AVW11_27950</name>
</gene>
<dbReference type="InterPro" id="IPR000182">
    <property type="entry name" value="GNAT_dom"/>
</dbReference>
<dbReference type="PROSITE" id="PS51186">
    <property type="entry name" value="GNAT"/>
    <property type="match status" value="1"/>
</dbReference>
<reference evidence="2 3" key="1">
    <citation type="submission" date="2016-01" db="EMBL/GenBank/DDBJ databases">
        <title>Streptomyces amritsarensis strain MTCC 11845 genome sequencing and assembly.</title>
        <authorList>
            <person name="Sharma D."/>
            <person name="Nair G.R."/>
            <person name="Kaur G."/>
            <person name="Manhas R.K."/>
            <person name="Mayilraj S."/>
        </authorList>
    </citation>
    <scope>NUCLEOTIDE SEQUENCE [LARGE SCALE GENOMIC DNA]</scope>
    <source>
        <strain evidence="2 3">MTCC 11845</strain>
    </source>
</reference>
<sequence>MRDRLEVSPGLGLRRWSPADAGAVLAAFADPEMARQAAEPVATLSAARRWLAARAGQWDAGSSYAFAVVDGAGAVLGNVAVGAVDPRHRTGWVSYWTGAAARGRGVASGGCRAVAAWAFEDAGLFRLELGHRVNNPASCRVARAAGFAVEGVQRRKLEYDGVRYDVELHARLATDAAPPPVRPRRASAG</sequence>
<dbReference type="PANTHER" id="PTHR43441">
    <property type="entry name" value="RIBOSOMAL-PROTEIN-SERINE ACETYLTRANSFERASE"/>
    <property type="match status" value="1"/>
</dbReference>
<name>A0ABX3FVE8_9ACTN</name>
<dbReference type="Pfam" id="PF13302">
    <property type="entry name" value="Acetyltransf_3"/>
    <property type="match status" value="1"/>
</dbReference>
<evidence type="ECO:0000313" key="3">
    <source>
        <dbReference type="Proteomes" id="UP000187151"/>
    </source>
</evidence>
<comment type="caution">
    <text evidence="2">The sequence shown here is derived from an EMBL/GenBank/DDBJ whole genome shotgun (WGS) entry which is preliminary data.</text>
</comment>
<keyword evidence="3" id="KW-1185">Reference proteome</keyword>
<evidence type="ECO:0000313" key="2">
    <source>
        <dbReference type="EMBL" id="OLZ58530.1"/>
    </source>
</evidence>
<evidence type="ECO:0000259" key="1">
    <source>
        <dbReference type="PROSITE" id="PS51186"/>
    </source>
</evidence>
<dbReference type="PANTHER" id="PTHR43441:SF10">
    <property type="entry name" value="ACETYLTRANSFERASE"/>
    <property type="match status" value="1"/>
</dbReference>
<organism evidence="2 3">
    <name type="scientific">Streptomyces amritsarensis</name>
    <dbReference type="NCBI Taxonomy" id="681158"/>
    <lineage>
        <taxon>Bacteria</taxon>
        <taxon>Bacillati</taxon>
        <taxon>Actinomycetota</taxon>
        <taxon>Actinomycetes</taxon>
        <taxon>Kitasatosporales</taxon>
        <taxon>Streptomycetaceae</taxon>
        <taxon>Streptomyces</taxon>
    </lineage>
</organism>
<dbReference type="EMBL" id="MQUR01000085">
    <property type="protein sequence ID" value="OLZ58530.1"/>
    <property type="molecule type" value="Genomic_DNA"/>
</dbReference>
<dbReference type="Gene3D" id="3.40.630.30">
    <property type="match status" value="1"/>
</dbReference>
<protein>
    <submittedName>
        <fullName evidence="2">GNAT family N-acetyltransferase</fullName>
    </submittedName>
</protein>
<dbReference type="Proteomes" id="UP000187151">
    <property type="component" value="Unassembled WGS sequence"/>
</dbReference>
<feature type="domain" description="N-acetyltransferase" evidence="1">
    <location>
        <begin position="11"/>
        <end position="169"/>
    </location>
</feature>
<dbReference type="InterPro" id="IPR051908">
    <property type="entry name" value="Ribosomal_N-acetyltransferase"/>
</dbReference>
<proteinExistence type="predicted"/>
<dbReference type="InterPro" id="IPR016181">
    <property type="entry name" value="Acyl_CoA_acyltransferase"/>
</dbReference>
<dbReference type="SUPFAM" id="SSF55729">
    <property type="entry name" value="Acyl-CoA N-acyltransferases (Nat)"/>
    <property type="match status" value="1"/>
</dbReference>